<dbReference type="Pfam" id="PF00196">
    <property type="entry name" value="GerE"/>
    <property type="match status" value="1"/>
</dbReference>
<dbReference type="InterPro" id="IPR036388">
    <property type="entry name" value="WH-like_DNA-bd_sf"/>
</dbReference>
<dbReference type="EMBL" id="BAABEO010000015">
    <property type="protein sequence ID" value="GAA3684369.1"/>
    <property type="molecule type" value="Genomic_DNA"/>
</dbReference>
<keyword evidence="3" id="KW-0804">Transcription</keyword>
<sequence>MENAEAIVYIVDDDEELCASLSWLLDSVNIPSRSFNDVASFLAAYDPARPACLVLDVRMPRTGGFQLQETLNQSGSPVPIIFVSAHGDVRMSVKALQQGAVNFLEKPYDPQQMLDVVQETLELAVTRFEEDAERRSVNERLASLTPREREILALVLDGMPSQNIARKLGTSVKTIDVHRARIKSKTNSESISTLVRDILRHRIDITP</sequence>
<dbReference type="Gene3D" id="1.10.10.10">
    <property type="entry name" value="Winged helix-like DNA-binding domain superfamily/Winged helix DNA-binding domain"/>
    <property type="match status" value="1"/>
</dbReference>
<dbReference type="SMART" id="SM00421">
    <property type="entry name" value="HTH_LUXR"/>
    <property type="match status" value="1"/>
</dbReference>
<keyword evidence="2" id="KW-0238">DNA-binding</keyword>
<evidence type="ECO:0000256" key="2">
    <source>
        <dbReference type="ARBA" id="ARBA00023125"/>
    </source>
</evidence>
<dbReference type="CDD" id="cd17537">
    <property type="entry name" value="REC_FixJ"/>
    <property type="match status" value="1"/>
</dbReference>
<accession>A0ABP7C9F8</accession>
<name>A0ABP7C9F8_9MICC</name>
<dbReference type="PANTHER" id="PTHR44688">
    <property type="entry name" value="DNA-BINDING TRANSCRIPTIONAL ACTIVATOR DEVR_DOSR"/>
    <property type="match status" value="1"/>
</dbReference>
<dbReference type="PROSITE" id="PS50110">
    <property type="entry name" value="RESPONSE_REGULATORY"/>
    <property type="match status" value="1"/>
</dbReference>
<organism evidence="7 8">
    <name type="scientific">Arthrobacter ginkgonis</name>
    <dbReference type="NCBI Taxonomy" id="1630594"/>
    <lineage>
        <taxon>Bacteria</taxon>
        <taxon>Bacillati</taxon>
        <taxon>Actinomycetota</taxon>
        <taxon>Actinomycetes</taxon>
        <taxon>Micrococcales</taxon>
        <taxon>Micrococcaceae</taxon>
        <taxon>Arthrobacter</taxon>
    </lineage>
</organism>
<protein>
    <submittedName>
        <fullName evidence="7">Two-component system response regulator BfiR</fullName>
    </submittedName>
</protein>
<dbReference type="InterPro" id="IPR000792">
    <property type="entry name" value="Tscrpt_reg_LuxR_C"/>
</dbReference>
<evidence type="ECO:0000259" key="6">
    <source>
        <dbReference type="PROSITE" id="PS50110"/>
    </source>
</evidence>
<dbReference type="CDD" id="cd06170">
    <property type="entry name" value="LuxR_C_like"/>
    <property type="match status" value="1"/>
</dbReference>
<dbReference type="SUPFAM" id="SSF46894">
    <property type="entry name" value="C-terminal effector domain of the bipartite response regulators"/>
    <property type="match status" value="1"/>
</dbReference>
<dbReference type="Gene3D" id="3.40.50.2300">
    <property type="match status" value="1"/>
</dbReference>
<keyword evidence="8" id="KW-1185">Reference proteome</keyword>
<evidence type="ECO:0000256" key="4">
    <source>
        <dbReference type="PROSITE-ProRule" id="PRU00169"/>
    </source>
</evidence>
<comment type="caution">
    <text evidence="7">The sequence shown here is derived from an EMBL/GenBank/DDBJ whole genome shotgun (WGS) entry which is preliminary data.</text>
</comment>
<evidence type="ECO:0000313" key="7">
    <source>
        <dbReference type="EMBL" id="GAA3684369.1"/>
    </source>
</evidence>
<evidence type="ECO:0000313" key="8">
    <source>
        <dbReference type="Proteomes" id="UP001500752"/>
    </source>
</evidence>
<dbReference type="InterPro" id="IPR001789">
    <property type="entry name" value="Sig_transdc_resp-reg_receiver"/>
</dbReference>
<proteinExistence type="predicted"/>
<dbReference type="PANTHER" id="PTHR44688:SF16">
    <property type="entry name" value="DNA-BINDING TRANSCRIPTIONAL ACTIVATOR DEVR_DOSR"/>
    <property type="match status" value="1"/>
</dbReference>
<dbReference type="PROSITE" id="PS50043">
    <property type="entry name" value="HTH_LUXR_2"/>
    <property type="match status" value="1"/>
</dbReference>
<dbReference type="SMART" id="SM00448">
    <property type="entry name" value="REC"/>
    <property type="match status" value="1"/>
</dbReference>
<dbReference type="PRINTS" id="PR00038">
    <property type="entry name" value="HTHLUXR"/>
</dbReference>
<keyword evidence="4" id="KW-0597">Phosphoprotein</keyword>
<evidence type="ECO:0000256" key="1">
    <source>
        <dbReference type="ARBA" id="ARBA00023015"/>
    </source>
</evidence>
<dbReference type="Proteomes" id="UP001500752">
    <property type="component" value="Unassembled WGS sequence"/>
</dbReference>
<dbReference type="RefSeq" id="WP_345150843.1">
    <property type="nucleotide sequence ID" value="NZ_BAABEO010000015.1"/>
</dbReference>
<keyword evidence="1" id="KW-0805">Transcription regulation</keyword>
<gene>
    <name evidence="7" type="primary">bfiR</name>
    <name evidence="7" type="ORF">GCM10023081_22530</name>
</gene>
<reference evidence="8" key="1">
    <citation type="journal article" date="2019" name="Int. J. Syst. Evol. Microbiol.">
        <title>The Global Catalogue of Microorganisms (GCM) 10K type strain sequencing project: providing services to taxonomists for standard genome sequencing and annotation.</title>
        <authorList>
            <consortium name="The Broad Institute Genomics Platform"/>
            <consortium name="The Broad Institute Genome Sequencing Center for Infectious Disease"/>
            <person name="Wu L."/>
            <person name="Ma J."/>
        </authorList>
    </citation>
    <scope>NUCLEOTIDE SEQUENCE [LARGE SCALE GENOMIC DNA]</scope>
    <source>
        <strain evidence="8">JCM 30742</strain>
    </source>
</reference>
<dbReference type="Pfam" id="PF00072">
    <property type="entry name" value="Response_reg"/>
    <property type="match status" value="1"/>
</dbReference>
<feature type="modified residue" description="4-aspartylphosphate" evidence="4">
    <location>
        <position position="56"/>
    </location>
</feature>
<evidence type="ECO:0000256" key="3">
    <source>
        <dbReference type="ARBA" id="ARBA00023163"/>
    </source>
</evidence>
<dbReference type="InterPro" id="IPR011006">
    <property type="entry name" value="CheY-like_superfamily"/>
</dbReference>
<evidence type="ECO:0000259" key="5">
    <source>
        <dbReference type="PROSITE" id="PS50043"/>
    </source>
</evidence>
<dbReference type="SUPFAM" id="SSF52172">
    <property type="entry name" value="CheY-like"/>
    <property type="match status" value="1"/>
</dbReference>
<feature type="domain" description="Response regulatory" evidence="6">
    <location>
        <begin position="7"/>
        <end position="121"/>
    </location>
</feature>
<feature type="domain" description="HTH luxR-type" evidence="5">
    <location>
        <begin position="137"/>
        <end position="202"/>
    </location>
</feature>
<dbReference type="InterPro" id="IPR016032">
    <property type="entry name" value="Sig_transdc_resp-reg_C-effctor"/>
</dbReference>